<protein>
    <submittedName>
        <fullName evidence="2">(pine wood nematode) hypothetical protein</fullName>
    </submittedName>
</protein>
<dbReference type="EMBL" id="CAJFCV020000001">
    <property type="protein sequence ID" value="CAG9079202.1"/>
    <property type="molecule type" value="Genomic_DNA"/>
</dbReference>
<reference evidence="2" key="1">
    <citation type="submission" date="2020-09" db="EMBL/GenBank/DDBJ databases">
        <authorList>
            <person name="Kikuchi T."/>
        </authorList>
    </citation>
    <scope>NUCLEOTIDE SEQUENCE</scope>
    <source>
        <strain evidence="2">Ka4C1</strain>
    </source>
</reference>
<gene>
    <name evidence="2" type="ORF">BXYJ_LOCUS88</name>
</gene>
<evidence type="ECO:0000256" key="1">
    <source>
        <dbReference type="SAM" id="SignalP"/>
    </source>
</evidence>
<feature type="chain" id="PRO_5036204576" evidence="1">
    <location>
        <begin position="20"/>
        <end position="191"/>
    </location>
</feature>
<comment type="caution">
    <text evidence="2">The sequence shown here is derived from an EMBL/GenBank/DDBJ whole genome shotgun (WGS) entry which is preliminary data.</text>
</comment>
<dbReference type="Proteomes" id="UP000582659">
    <property type="component" value="Unassembled WGS sequence"/>
</dbReference>
<keyword evidence="1" id="KW-0732">Signal</keyword>
<accession>A0A7I8XHA3</accession>
<evidence type="ECO:0000313" key="3">
    <source>
        <dbReference type="Proteomes" id="UP000659654"/>
    </source>
</evidence>
<name>A0A7I8XHA3_BURXY</name>
<organism evidence="2 3">
    <name type="scientific">Bursaphelenchus xylophilus</name>
    <name type="common">Pinewood nematode worm</name>
    <name type="synonym">Aphelenchoides xylophilus</name>
    <dbReference type="NCBI Taxonomy" id="6326"/>
    <lineage>
        <taxon>Eukaryota</taxon>
        <taxon>Metazoa</taxon>
        <taxon>Ecdysozoa</taxon>
        <taxon>Nematoda</taxon>
        <taxon>Chromadorea</taxon>
        <taxon>Rhabditida</taxon>
        <taxon>Tylenchina</taxon>
        <taxon>Tylenchomorpha</taxon>
        <taxon>Aphelenchoidea</taxon>
        <taxon>Aphelenchoididae</taxon>
        <taxon>Bursaphelenchus</taxon>
    </lineage>
</organism>
<proteinExistence type="predicted"/>
<dbReference type="EMBL" id="CAJFDI010000001">
    <property type="protein sequence ID" value="CAD5207764.1"/>
    <property type="molecule type" value="Genomic_DNA"/>
</dbReference>
<evidence type="ECO:0000313" key="2">
    <source>
        <dbReference type="EMBL" id="CAD5207764.1"/>
    </source>
</evidence>
<feature type="signal peptide" evidence="1">
    <location>
        <begin position="1"/>
        <end position="19"/>
    </location>
</feature>
<dbReference type="Proteomes" id="UP000659654">
    <property type="component" value="Unassembled WGS sequence"/>
</dbReference>
<sequence length="191" mass="20983">MDSLLVCTFIGFLAQKVHGYTAHQDVVTLTSSNQEFEIMSDPFRLIFTQDPSCTKLYQCVCFPTEDAEMRVVQMLDGLPECTRQGGFVCGAEGIFSIHLALDGTMFSVENAELAHLPKPKIQMRQNALLRQVPVIQMRVQLGGNCQKPAKVEAQHLKKFTAAPPNKADKAVGCPDCDACHLEGPGFGKPEL</sequence>
<keyword evidence="3" id="KW-1185">Reference proteome</keyword>
<dbReference type="AlphaFoldDB" id="A0A7I8XHA3"/>